<proteinExistence type="predicted"/>
<reference evidence="1" key="1">
    <citation type="submission" date="2022-09" db="EMBL/GenBank/DDBJ databases">
        <authorList>
            <person name="Yuan C."/>
            <person name="Ke Z."/>
        </authorList>
    </citation>
    <scope>NUCLEOTIDE SEQUENCE</scope>
    <source>
        <strain evidence="1">LB-8</strain>
    </source>
</reference>
<comment type="caution">
    <text evidence="1">The sequence shown here is derived from an EMBL/GenBank/DDBJ whole genome shotgun (WGS) entry which is preliminary data.</text>
</comment>
<dbReference type="Proteomes" id="UP001155483">
    <property type="component" value="Unassembled WGS sequence"/>
</dbReference>
<organism evidence="1 2">
    <name type="scientific">Paraflavisolibacter caeni</name>
    <dbReference type="NCBI Taxonomy" id="2982496"/>
    <lineage>
        <taxon>Bacteria</taxon>
        <taxon>Pseudomonadati</taxon>
        <taxon>Bacteroidota</taxon>
        <taxon>Chitinophagia</taxon>
        <taxon>Chitinophagales</taxon>
        <taxon>Chitinophagaceae</taxon>
        <taxon>Paraflavisolibacter</taxon>
    </lineage>
</organism>
<dbReference type="RefSeq" id="WP_279298805.1">
    <property type="nucleotide sequence ID" value="NZ_JAOTIF010000020.1"/>
</dbReference>
<reference evidence="1" key="2">
    <citation type="submission" date="2023-04" db="EMBL/GenBank/DDBJ databases">
        <title>Paracnuella aquatica gen. nov., sp. nov., a member of the family Chitinophagaceae isolated from a hot spring.</title>
        <authorList>
            <person name="Wang C."/>
        </authorList>
    </citation>
    <scope>NUCLEOTIDE SEQUENCE</scope>
    <source>
        <strain evidence="1">LB-8</strain>
    </source>
</reference>
<keyword evidence="2" id="KW-1185">Reference proteome</keyword>
<dbReference type="AlphaFoldDB" id="A0A9X2XXT3"/>
<gene>
    <name evidence="1" type="ORF">OCK74_19750</name>
</gene>
<protein>
    <submittedName>
        <fullName evidence="1">Uncharacterized protein</fullName>
    </submittedName>
</protein>
<dbReference type="EMBL" id="JAOTIF010000020">
    <property type="protein sequence ID" value="MCU7551366.1"/>
    <property type="molecule type" value="Genomic_DNA"/>
</dbReference>
<name>A0A9X2XXT3_9BACT</name>
<evidence type="ECO:0000313" key="2">
    <source>
        <dbReference type="Proteomes" id="UP001155483"/>
    </source>
</evidence>
<accession>A0A9X2XXT3</accession>
<sequence>MGHFTIDLPDNRHGDVRWGKVRKLQFPFLWLTRKNRDEKMGYIIKVNPAVDGVSMFQLFKTKEGKWFQDPDERKQVEDKITLAIKDAIEKHEQTT</sequence>
<evidence type="ECO:0000313" key="1">
    <source>
        <dbReference type="EMBL" id="MCU7551366.1"/>
    </source>
</evidence>